<feature type="chain" id="PRO_5045767586" evidence="1">
    <location>
        <begin position="24"/>
        <end position="231"/>
    </location>
</feature>
<protein>
    <submittedName>
        <fullName evidence="3">PEP-CTERM sorting domain-containing protein</fullName>
    </submittedName>
</protein>
<dbReference type="Pfam" id="PF07589">
    <property type="entry name" value="PEP-CTERM"/>
    <property type="match status" value="1"/>
</dbReference>
<keyword evidence="1" id="KW-0732">Signal</keyword>
<dbReference type="Proteomes" id="UP001467690">
    <property type="component" value="Unassembled WGS sequence"/>
</dbReference>
<name>A0ABV1RGD9_9ALTE</name>
<evidence type="ECO:0000259" key="2">
    <source>
        <dbReference type="Pfam" id="PF07589"/>
    </source>
</evidence>
<evidence type="ECO:0000313" key="4">
    <source>
        <dbReference type="Proteomes" id="UP001467690"/>
    </source>
</evidence>
<accession>A0ABV1RGD9</accession>
<dbReference type="InterPro" id="IPR013424">
    <property type="entry name" value="Ice-binding_C"/>
</dbReference>
<dbReference type="NCBIfam" id="TIGR02595">
    <property type="entry name" value="PEP_CTERM"/>
    <property type="match status" value="1"/>
</dbReference>
<feature type="domain" description="Ice-binding protein C-terminal" evidence="2">
    <location>
        <begin position="198"/>
        <end position="219"/>
    </location>
</feature>
<evidence type="ECO:0000313" key="3">
    <source>
        <dbReference type="EMBL" id="MER2492004.1"/>
    </source>
</evidence>
<dbReference type="RefSeq" id="WP_350401535.1">
    <property type="nucleotide sequence ID" value="NZ_JBELOE010000185.1"/>
</dbReference>
<comment type="caution">
    <text evidence="3">The sequence shown here is derived from an EMBL/GenBank/DDBJ whole genome shotgun (WGS) entry which is preliminary data.</text>
</comment>
<sequence length="231" mass="24475">MNIKMLKAAVAGLALSVSGFANAGLIVGYAPNVEVTTGMDATGITWVDSNAEIYESSGGSFGDAITLRPSVAVATFSDAVAANDFFQFSISAQLSNSFDLETFSFHAYNGGASTPRGWVLRSSVDSFASDIDSSFITAPYDTIAPDLFSVDLSSFTSLTSIDFRVYAFAPTAGYAVNFGNLQIRGTVFDELGNEIQTQIPEPSTLAIFTLGIMGLVSRRFKKPSIALFDNA</sequence>
<keyword evidence="4" id="KW-1185">Reference proteome</keyword>
<organism evidence="3 4">
    <name type="scientific">Catenovulum sediminis</name>
    <dbReference type="NCBI Taxonomy" id="1740262"/>
    <lineage>
        <taxon>Bacteria</taxon>
        <taxon>Pseudomonadati</taxon>
        <taxon>Pseudomonadota</taxon>
        <taxon>Gammaproteobacteria</taxon>
        <taxon>Alteromonadales</taxon>
        <taxon>Alteromonadaceae</taxon>
        <taxon>Catenovulum</taxon>
    </lineage>
</organism>
<proteinExistence type="predicted"/>
<gene>
    <name evidence="3" type="ORF">ABS311_08920</name>
</gene>
<reference evidence="3 4" key="1">
    <citation type="submission" date="2024-06" db="EMBL/GenBank/DDBJ databases">
        <authorList>
            <person name="Chen R.Y."/>
        </authorList>
    </citation>
    <scope>NUCLEOTIDE SEQUENCE [LARGE SCALE GENOMIC DNA]</scope>
    <source>
        <strain evidence="3 4">D2</strain>
    </source>
</reference>
<feature type="signal peptide" evidence="1">
    <location>
        <begin position="1"/>
        <end position="23"/>
    </location>
</feature>
<dbReference type="EMBL" id="JBELOE010000185">
    <property type="protein sequence ID" value="MER2492004.1"/>
    <property type="molecule type" value="Genomic_DNA"/>
</dbReference>
<evidence type="ECO:0000256" key="1">
    <source>
        <dbReference type="SAM" id="SignalP"/>
    </source>
</evidence>